<protein>
    <recommendedName>
        <fullName evidence="3">Type 4 fimbrial biogenesis protein PilX N-terminal domain-containing protein</fullName>
    </recommendedName>
</protein>
<evidence type="ECO:0000313" key="2">
    <source>
        <dbReference type="Proteomes" id="UP000178656"/>
    </source>
</evidence>
<comment type="caution">
    <text evidence="1">The sequence shown here is derived from an EMBL/GenBank/DDBJ whole genome shotgun (WGS) entry which is preliminary data.</text>
</comment>
<organism evidence="1 2">
    <name type="scientific">Candidatus Falkowbacteria bacterium RIFOXYC2_FULL_48_21</name>
    <dbReference type="NCBI Taxonomy" id="1798005"/>
    <lineage>
        <taxon>Bacteria</taxon>
        <taxon>Candidatus Falkowiibacteriota</taxon>
    </lineage>
</organism>
<accession>A0A1F5THG2</accession>
<reference evidence="1 2" key="1">
    <citation type="journal article" date="2016" name="Nat. Commun.">
        <title>Thousands of microbial genomes shed light on interconnected biogeochemical processes in an aquifer system.</title>
        <authorList>
            <person name="Anantharaman K."/>
            <person name="Brown C.T."/>
            <person name="Hug L.A."/>
            <person name="Sharon I."/>
            <person name="Castelle C.J."/>
            <person name="Probst A.J."/>
            <person name="Thomas B.C."/>
            <person name="Singh A."/>
            <person name="Wilkins M.J."/>
            <person name="Karaoz U."/>
            <person name="Brodie E.L."/>
            <person name="Williams K.H."/>
            <person name="Hubbard S.S."/>
            <person name="Banfield J.F."/>
        </authorList>
    </citation>
    <scope>NUCLEOTIDE SEQUENCE [LARGE SCALE GENOMIC DNA]</scope>
</reference>
<proteinExistence type="predicted"/>
<gene>
    <name evidence="1" type="ORF">A2482_01580</name>
</gene>
<dbReference type="EMBL" id="MFGM01000011">
    <property type="protein sequence ID" value="OGF37981.1"/>
    <property type="molecule type" value="Genomic_DNA"/>
</dbReference>
<sequence>MIEAIVAVAIIGIALVGFLSQSTYNYLAVSESFTRNIASNLAREGIEVVRNMRDTNWLKGCPNPEKPAECFVWNSGFSQNMEYSAVAILDVEAKKWSLSFVNKDFDVCVADQTCLLYKDQSGILTAMAAGAEPSIYYRQLELRPICSDELACGGDGVCQSGEKCPGEQIGIEVAVRVGWKKGEVLRNEMAVERLYNWK</sequence>
<name>A0A1F5THG2_9BACT</name>
<dbReference type="AlphaFoldDB" id="A0A1F5THG2"/>
<evidence type="ECO:0008006" key="3">
    <source>
        <dbReference type="Google" id="ProtNLM"/>
    </source>
</evidence>
<dbReference type="Proteomes" id="UP000178656">
    <property type="component" value="Unassembled WGS sequence"/>
</dbReference>
<evidence type="ECO:0000313" key="1">
    <source>
        <dbReference type="EMBL" id="OGF37981.1"/>
    </source>
</evidence>